<feature type="domain" description="ILEI/PANDER" evidence="1">
    <location>
        <begin position="67"/>
        <end position="138"/>
    </location>
</feature>
<dbReference type="Proteomes" id="UP000601435">
    <property type="component" value="Unassembled WGS sequence"/>
</dbReference>
<accession>A0A812T1U6</accession>
<dbReference type="InterPro" id="IPR039477">
    <property type="entry name" value="ILEI/PANDER_dom"/>
</dbReference>
<dbReference type="Pfam" id="PF15711">
    <property type="entry name" value="ILEI"/>
    <property type="match status" value="1"/>
</dbReference>
<gene>
    <name evidence="2" type="primary">Fam3b</name>
    <name evidence="2" type="ORF">SNEC2469_LOCUS14461</name>
</gene>
<sequence length="144" mass="14637">MLNCPAGLILKRDSMWSMRSTDESDCCAAAAAAEGVAVVGVRSAGWSDGNEAVFVADGMNFYSGQGRGLTVVTVRPDGTLVDSAAFDTMTSGSDALAAYIHGIEKGSMVLIGALDEASANLTDTAKAAIKTCGATMIDGSTLSM</sequence>
<dbReference type="AlphaFoldDB" id="A0A812T1U6"/>
<dbReference type="EMBL" id="CAJNJA010023170">
    <property type="protein sequence ID" value="CAE7506922.1"/>
    <property type="molecule type" value="Genomic_DNA"/>
</dbReference>
<evidence type="ECO:0000313" key="2">
    <source>
        <dbReference type="EMBL" id="CAE7506922.1"/>
    </source>
</evidence>
<protein>
    <submittedName>
        <fullName evidence="2">Fam3b protein</fullName>
    </submittedName>
</protein>
<organism evidence="2 3">
    <name type="scientific">Symbiodinium necroappetens</name>
    <dbReference type="NCBI Taxonomy" id="1628268"/>
    <lineage>
        <taxon>Eukaryota</taxon>
        <taxon>Sar</taxon>
        <taxon>Alveolata</taxon>
        <taxon>Dinophyceae</taxon>
        <taxon>Suessiales</taxon>
        <taxon>Symbiodiniaceae</taxon>
        <taxon>Symbiodinium</taxon>
    </lineage>
</organism>
<comment type="caution">
    <text evidence="2">The sequence shown here is derived from an EMBL/GenBank/DDBJ whole genome shotgun (WGS) entry which is preliminary data.</text>
</comment>
<reference evidence="2" key="1">
    <citation type="submission" date="2021-02" db="EMBL/GenBank/DDBJ databases">
        <authorList>
            <person name="Dougan E. K."/>
            <person name="Rhodes N."/>
            <person name="Thang M."/>
            <person name="Chan C."/>
        </authorList>
    </citation>
    <scope>NUCLEOTIDE SEQUENCE</scope>
</reference>
<proteinExistence type="predicted"/>
<evidence type="ECO:0000313" key="3">
    <source>
        <dbReference type="Proteomes" id="UP000601435"/>
    </source>
</evidence>
<dbReference type="PROSITE" id="PS52031">
    <property type="entry name" value="GG_LECTIN"/>
    <property type="match status" value="1"/>
</dbReference>
<evidence type="ECO:0000259" key="1">
    <source>
        <dbReference type="Pfam" id="PF15711"/>
    </source>
</evidence>
<name>A0A812T1U6_9DINO</name>
<keyword evidence="3" id="KW-1185">Reference proteome</keyword>
<dbReference type="OrthoDB" id="5971574at2759"/>